<feature type="compositionally biased region" description="Acidic residues" evidence="1">
    <location>
        <begin position="112"/>
        <end position="125"/>
    </location>
</feature>
<comment type="caution">
    <text evidence="3">The sequence shown here is derived from an EMBL/GenBank/DDBJ whole genome shotgun (WGS) entry which is preliminary data.</text>
</comment>
<keyword evidence="2" id="KW-0812">Transmembrane</keyword>
<name>A0AAE1I3H8_9NEOP</name>
<feature type="compositionally biased region" description="Acidic residues" evidence="1">
    <location>
        <begin position="64"/>
        <end position="77"/>
    </location>
</feature>
<accession>A0AAE1I3H8</accession>
<evidence type="ECO:0000313" key="3">
    <source>
        <dbReference type="EMBL" id="KAK3932772.1"/>
    </source>
</evidence>
<protein>
    <submittedName>
        <fullName evidence="3">GPI-anchored adhesin-like protein PGA18</fullName>
    </submittedName>
</protein>
<evidence type="ECO:0000256" key="1">
    <source>
        <dbReference type="SAM" id="MobiDB-lite"/>
    </source>
</evidence>
<proteinExistence type="predicted"/>
<feature type="compositionally biased region" description="Low complexity" evidence="1">
    <location>
        <begin position="93"/>
        <end position="102"/>
    </location>
</feature>
<keyword evidence="2" id="KW-1133">Transmembrane helix</keyword>
<sequence>AAARLGTTFAPSVVPDHALQGAARAEAAAKAAAAAAATAAAEAAEAAAAAGPGEDLGKAAADGPGEDLGDGPGEDLGDGPGGAAADGPGGAAADGPDGAAADGPGGAAADGPGEDVGDGPGEDLGDGPGGAAADGPGEDPPFVALFREMEDAEDCEALDTICEEALANYAEDLSLHLDDPNALYLNCPVCYAPVTIDHPSKGLVRDDQVRSLSCGSFGGPDVIKTIVRKEPAKLIKARYISVPINALRNCLHRLEDPHVEELERMVRALINRGTLAVHFPGTTINDVTLAYPTLRNINMVRKICYTLELYTFVIVIFSVVIVHNCVLLYVVLYLLDLFVFVFIHNQRKHFHNLSLRTLYFLIG</sequence>
<keyword evidence="4" id="KW-1185">Reference proteome</keyword>
<feature type="compositionally biased region" description="Gly residues" evidence="1">
    <location>
        <begin position="78"/>
        <end position="92"/>
    </location>
</feature>
<organism evidence="3 4">
    <name type="scientific">Frankliniella fusca</name>
    <dbReference type="NCBI Taxonomy" id="407009"/>
    <lineage>
        <taxon>Eukaryota</taxon>
        <taxon>Metazoa</taxon>
        <taxon>Ecdysozoa</taxon>
        <taxon>Arthropoda</taxon>
        <taxon>Hexapoda</taxon>
        <taxon>Insecta</taxon>
        <taxon>Pterygota</taxon>
        <taxon>Neoptera</taxon>
        <taxon>Paraneoptera</taxon>
        <taxon>Thysanoptera</taxon>
        <taxon>Terebrantia</taxon>
        <taxon>Thripoidea</taxon>
        <taxon>Thripidae</taxon>
        <taxon>Frankliniella</taxon>
    </lineage>
</organism>
<keyword evidence="2" id="KW-0472">Membrane</keyword>
<dbReference type="Proteomes" id="UP001219518">
    <property type="component" value="Unassembled WGS sequence"/>
</dbReference>
<dbReference type="EMBL" id="JAHWGI010001439">
    <property type="protein sequence ID" value="KAK3932772.1"/>
    <property type="molecule type" value="Genomic_DNA"/>
</dbReference>
<feature type="transmembrane region" description="Helical" evidence="2">
    <location>
        <begin position="309"/>
        <end position="342"/>
    </location>
</feature>
<evidence type="ECO:0000313" key="4">
    <source>
        <dbReference type="Proteomes" id="UP001219518"/>
    </source>
</evidence>
<reference evidence="3" key="1">
    <citation type="submission" date="2021-07" db="EMBL/GenBank/DDBJ databases">
        <authorList>
            <person name="Catto M.A."/>
            <person name="Jacobson A."/>
            <person name="Kennedy G."/>
            <person name="Labadie P."/>
            <person name="Hunt B.G."/>
            <person name="Srinivasan R."/>
        </authorList>
    </citation>
    <scope>NUCLEOTIDE SEQUENCE</scope>
    <source>
        <strain evidence="3">PL_HMW_Pooled</strain>
        <tissue evidence="3">Head</tissue>
    </source>
</reference>
<reference evidence="3" key="2">
    <citation type="journal article" date="2023" name="BMC Genomics">
        <title>Pest status, molecular evolution, and epigenetic factors derived from the genome assembly of Frankliniella fusca, a thysanopteran phytovirus vector.</title>
        <authorList>
            <person name="Catto M.A."/>
            <person name="Labadie P.E."/>
            <person name="Jacobson A.L."/>
            <person name="Kennedy G.G."/>
            <person name="Srinivasan R."/>
            <person name="Hunt B.G."/>
        </authorList>
    </citation>
    <scope>NUCLEOTIDE SEQUENCE</scope>
    <source>
        <strain evidence="3">PL_HMW_Pooled</strain>
    </source>
</reference>
<feature type="region of interest" description="Disordered" evidence="1">
    <location>
        <begin position="34"/>
        <end position="142"/>
    </location>
</feature>
<feature type="compositionally biased region" description="Low complexity" evidence="1">
    <location>
        <begin position="34"/>
        <end position="50"/>
    </location>
</feature>
<feature type="non-terminal residue" evidence="3">
    <location>
        <position position="1"/>
    </location>
</feature>
<dbReference type="AlphaFoldDB" id="A0AAE1I3H8"/>
<evidence type="ECO:0000256" key="2">
    <source>
        <dbReference type="SAM" id="Phobius"/>
    </source>
</evidence>
<gene>
    <name evidence="3" type="ORF">KUF71_002743</name>
</gene>